<feature type="compositionally biased region" description="Polar residues" evidence="1">
    <location>
        <begin position="214"/>
        <end position="223"/>
    </location>
</feature>
<feature type="region of interest" description="Disordered" evidence="1">
    <location>
        <begin position="375"/>
        <end position="416"/>
    </location>
</feature>
<dbReference type="EMBL" id="JAFIMR010000054">
    <property type="protein sequence ID" value="KAI1854336.1"/>
    <property type="molecule type" value="Genomic_DNA"/>
</dbReference>
<dbReference type="Proteomes" id="UP000829685">
    <property type="component" value="Unassembled WGS sequence"/>
</dbReference>
<gene>
    <name evidence="2" type="ORF">JX265_012505</name>
</gene>
<dbReference type="AlphaFoldDB" id="A0A9Q0AIK0"/>
<name>A0A9Q0AIK0_9PEZI</name>
<feature type="region of interest" description="Disordered" evidence="1">
    <location>
        <begin position="150"/>
        <end position="255"/>
    </location>
</feature>
<evidence type="ECO:0000313" key="3">
    <source>
        <dbReference type="Proteomes" id="UP000829685"/>
    </source>
</evidence>
<sequence length="416" mass="45476">MSSYVPPHRRSQAAGSPAGGLAGDDGPLGGPSPNQSHYSHRGGRGQRPDRRGYRRGRGTGRLFTREPPVDDADVFHARDITQHFWSKPGSEGDEGESFDRIKSSTFHSSVAQPDKLSYMLLFTGANPRWASDGIVFAKTALGLLPEYATQKEKRGPWDTPVRRKNSNTEVSPDAQKGLDVEGNTDASTARRVPNESQDTSPGDKEFSVVDHNTGEAQASSANDAPTDIRQTEGPSSESRSEIPTRPSDTKTIPVSDIDADKMPTFLGIAPIDYNPGPHAPIAVFAERKHITKNVFAFAGWYSVTRISILAPHSAELVRMQQQKWERRDRFGNIIPSRSREMGAWKTALSQEWAVVKFEKLVDEAAPPAPTIDKWVAEGKPDGSGETRSVNEMLKGMRMTDGNLSGSGEVSQAVERD</sequence>
<organism evidence="2 3">
    <name type="scientific">Neoarthrinium moseri</name>
    <dbReference type="NCBI Taxonomy" id="1658444"/>
    <lineage>
        <taxon>Eukaryota</taxon>
        <taxon>Fungi</taxon>
        <taxon>Dikarya</taxon>
        <taxon>Ascomycota</taxon>
        <taxon>Pezizomycotina</taxon>
        <taxon>Sordariomycetes</taxon>
        <taxon>Xylariomycetidae</taxon>
        <taxon>Amphisphaeriales</taxon>
        <taxon>Apiosporaceae</taxon>
        <taxon>Neoarthrinium</taxon>
    </lineage>
</organism>
<accession>A0A9Q0AIK0</accession>
<comment type="caution">
    <text evidence="2">The sequence shown here is derived from an EMBL/GenBank/DDBJ whole genome shotgun (WGS) entry which is preliminary data.</text>
</comment>
<evidence type="ECO:0000313" key="2">
    <source>
        <dbReference type="EMBL" id="KAI1854336.1"/>
    </source>
</evidence>
<reference evidence="2" key="1">
    <citation type="submission" date="2021-03" db="EMBL/GenBank/DDBJ databases">
        <title>Revisited historic fungal species revealed as producer of novel bioactive compounds through whole genome sequencing and comparative genomics.</title>
        <authorList>
            <person name="Vignolle G.A."/>
            <person name="Hochenegger N."/>
            <person name="Mach R.L."/>
            <person name="Mach-Aigner A.R."/>
            <person name="Javad Rahimi M."/>
            <person name="Salim K.A."/>
            <person name="Chan C.M."/>
            <person name="Lim L.B.L."/>
            <person name="Cai F."/>
            <person name="Druzhinina I.S."/>
            <person name="U'Ren J.M."/>
            <person name="Derntl C."/>
        </authorList>
    </citation>
    <scope>NUCLEOTIDE SEQUENCE</scope>
    <source>
        <strain evidence="2">TUCIM 5799</strain>
    </source>
</reference>
<feature type="compositionally biased region" description="Gly residues" evidence="1">
    <location>
        <begin position="17"/>
        <end position="29"/>
    </location>
</feature>
<keyword evidence="3" id="KW-1185">Reference proteome</keyword>
<proteinExistence type="predicted"/>
<evidence type="ECO:0000256" key="1">
    <source>
        <dbReference type="SAM" id="MobiDB-lite"/>
    </source>
</evidence>
<feature type="compositionally biased region" description="Basic and acidic residues" evidence="1">
    <location>
        <begin position="375"/>
        <end position="384"/>
    </location>
</feature>
<feature type="region of interest" description="Disordered" evidence="1">
    <location>
        <begin position="1"/>
        <end position="71"/>
    </location>
</feature>
<protein>
    <submittedName>
        <fullName evidence="2">Uncharacterized protein</fullName>
    </submittedName>
</protein>